<dbReference type="Pfam" id="PF01936">
    <property type="entry name" value="NYN"/>
    <property type="match status" value="1"/>
</dbReference>
<gene>
    <name evidence="2" type="ORF">HY834_13520</name>
</gene>
<evidence type="ECO:0000313" key="3">
    <source>
        <dbReference type="Proteomes" id="UP000782610"/>
    </source>
</evidence>
<name>A0A933NYY0_9HYPH</name>
<evidence type="ECO:0000259" key="1">
    <source>
        <dbReference type="Pfam" id="PF01936"/>
    </source>
</evidence>
<comment type="caution">
    <text evidence="2">The sequence shown here is derived from an EMBL/GenBank/DDBJ whole genome shotgun (WGS) entry which is preliminary data.</text>
</comment>
<accession>A0A933NYY0</accession>
<reference evidence="2" key="1">
    <citation type="submission" date="2020-07" db="EMBL/GenBank/DDBJ databases">
        <title>Huge and variable diversity of episymbiotic CPR bacteria and DPANN archaea in groundwater ecosystems.</title>
        <authorList>
            <person name="He C.Y."/>
            <person name="Keren R."/>
            <person name="Whittaker M."/>
            <person name="Farag I.F."/>
            <person name="Doudna J."/>
            <person name="Cate J.H.D."/>
            <person name="Banfield J.F."/>
        </authorList>
    </citation>
    <scope>NUCLEOTIDE SEQUENCE</scope>
    <source>
        <strain evidence="2">NC_groundwater_1586_Pr3_B-0.1um_66_15</strain>
    </source>
</reference>
<dbReference type="PANTHER" id="PTHR35458">
    <property type="entry name" value="SLR0755 PROTEIN"/>
    <property type="match status" value="1"/>
</dbReference>
<protein>
    <submittedName>
        <fullName evidence="2">NYN domain-containing protein</fullName>
    </submittedName>
</protein>
<dbReference type="AlphaFoldDB" id="A0A933NYY0"/>
<sequence>MAEQQLRAVCFFDGQNLFHSAKAAFGYTFPNFDPLKLSKLVCRQQGWELVQARFYTGVPDAADKPFWHHFWTAKGAQMGREGVHLFTRPLVYRTKKIDLPDGTQHTFLDGDEKGIDVRLALDVISLANTRVYDVAVVFSRDQDLSEVAEEIRVISKLQARFIKIVTAYPYSPVVKSYRGVNKTDWLRIEKADYDTCIDTRDYRPKR</sequence>
<dbReference type="EMBL" id="JACRAF010000038">
    <property type="protein sequence ID" value="MBI4922760.1"/>
    <property type="molecule type" value="Genomic_DNA"/>
</dbReference>
<evidence type="ECO:0000313" key="2">
    <source>
        <dbReference type="EMBL" id="MBI4922760.1"/>
    </source>
</evidence>
<feature type="domain" description="NYN" evidence="1">
    <location>
        <begin position="9"/>
        <end position="152"/>
    </location>
</feature>
<dbReference type="Gene3D" id="3.40.50.1010">
    <property type="entry name" value="5'-nuclease"/>
    <property type="match status" value="1"/>
</dbReference>
<dbReference type="Proteomes" id="UP000782610">
    <property type="component" value="Unassembled WGS sequence"/>
</dbReference>
<dbReference type="PANTHER" id="PTHR35458:SF8">
    <property type="entry name" value="SLR0650 PROTEIN"/>
    <property type="match status" value="1"/>
</dbReference>
<organism evidence="2 3">
    <name type="scientific">Devosia nanyangense</name>
    <dbReference type="NCBI Taxonomy" id="1228055"/>
    <lineage>
        <taxon>Bacteria</taxon>
        <taxon>Pseudomonadati</taxon>
        <taxon>Pseudomonadota</taxon>
        <taxon>Alphaproteobacteria</taxon>
        <taxon>Hyphomicrobiales</taxon>
        <taxon>Devosiaceae</taxon>
        <taxon>Devosia</taxon>
    </lineage>
</organism>
<proteinExistence type="predicted"/>
<dbReference type="GO" id="GO:0004540">
    <property type="term" value="F:RNA nuclease activity"/>
    <property type="evidence" value="ECO:0007669"/>
    <property type="project" value="InterPro"/>
</dbReference>
<dbReference type="InterPro" id="IPR021139">
    <property type="entry name" value="NYN"/>
</dbReference>
<dbReference type="InterPro" id="IPR047140">
    <property type="entry name" value="LabA"/>
</dbReference>